<keyword evidence="17 27" id="KW-1133">Transmembrane helix</keyword>
<keyword evidence="9" id="KW-0433">Leucine-rich repeat</keyword>
<evidence type="ECO:0000256" key="6">
    <source>
        <dbReference type="ARBA" id="ARBA00022475"/>
    </source>
</evidence>
<evidence type="ECO:0000256" key="23">
    <source>
        <dbReference type="ARBA" id="ARBA00054320"/>
    </source>
</evidence>
<evidence type="ECO:0000256" key="2">
    <source>
        <dbReference type="ARBA" id="ARBA00004389"/>
    </source>
</evidence>
<evidence type="ECO:0000256" key="20">
    <source>
        <dbReference type="ARBA" id="ARBA00023180"/>
    </source>
</evidence>
<dbReference type="FunFam" id="3.80.10.10:FF:000288">
    <property type="entry name" value="LRR receptor-like serine/threonine-protein kinase EFR"/>
    <property type="match status" value="1"/>
</dbReference>
<keyword evidence="14 26" id="KW-0547">Nucleotide-binding</keyword>
<comment type="caution">
    <text evidence="30">The sequence shown here is derived from an EMBL/GenBank/DDBJ whole genome shotgun (WGS) entry which is preliminary data.</text>
</comment>
<reference evidence="30" key="1">
    <citation type="journal article" date="2022" name="Front. Genet.">
        <title>Chromosome-Scale Assembly of the Dendrobium nobile Genome Provides Insights Into the Molecular Mechanism of the Biosynthesis of the Medicinal Active Ingredient of Dendrobium.</title>
        <authorList>
            <person name="Xu Q."/>
            <person name="Niu S.-C."/>
            <person name="Li K.-L."/>
            <person name="Zheng P.-J."/>
            <person name="Zhang X.-J."/>
            <person name="Jia Y."/>
            <person name="Liu Y."/>
            <person name="Niu Y.-X."/>
            <person name="Yu L.-H."/>
            <person name="Chen D.-F."/>
            <person name="Zhang G.-Q."/>
        </authorList>
    </citation>
    <scope>NUCLEOTIDE SEQUENCE</scope>
    <source>
        <tissue evidence="30">Leaf</tissue>
    </source>
</reference>
<evidence type="ECO:0000256" key="18">
    <source>
        <dbReference type="ARBA" id="ARBA00023136"/>
    </source>
</evidence>
<proteinExistence type="inferred from homology"/>
<dbReference type="Gene3D" id="1.10.510.10">
    <property type="entry name" value="Transferase(Phosphotransferase) domain 1"/>
    <property type="match status" value="1"/>
</dbReference>
<evidence type="ECO:0000256" key="5">
    <source>
        <dbReference type="ARBA" id="ARBA00012513"/>
    </source>
</evidence>
<evidence type="ECO:0000256" key="1">
    <source>
        <dbReference type="ARBA" id="ARBA00004162"/>
    </source>
</evidence>
<keyword evidence="15" id="KW-0418">Kinase</keyword>
<dbReference type="SMART" id="SM00369">
    <property type="entry name" value="LRR_TYP"/>
    <property type="match status" value="7"/>
</dbReference>
<evidence type="ECO:0000256" key="21">
    <source>
        <dbReference type="ARBA" id="ARBA00047899"/>
    </source>
</evidence>
<evidence type="ECO:0000256" key="27">
    <source>
        <dbReference type="SAM" id="Phobius"/>
    </source>
</evidence>
<dbReference type="InterPro" id="IPR003591">
    <property type="entry name" value="Leu-rich_rpt_typical-subtyp"/>
</dbReference>
<dbReference type="InterPro" id="IPR001611">
    <property type="entry name" value="Leu-rich_rpt"/>
</dbReference>
<dbReference type="Proteomes" id="UP000829196">
    <property type="component" value="Unassembled WGS sequence"/>
</dbReference>
<dbReference type="InterPro" id="IPR011009">
    <property type="entry name" value="Kinase-like_dom_sf"/>
</dbReference>
<comment type="similarity">
    <text evidence="4">Belongs to the protein kinase superfamily. Ser/Thr protein kinase family.</text>
</comment>
<evidence type="ECO:0000256" key="10">
    <source>
        <dbReference type="ARBA" id="ARBA00022679"/>
    </source>
</evidence>
<feature type="domain" description="Protein kinase" evidence="29">
    <location>
        <begin position="709"/>
        <end position="977"/>
    </location>
</feature>
<dbReference type="PANTHER" id="PTHR27008">
    <property type="entry name" value="OS04G0122200 PROTEIN"/>
    <property type="match status" value="1"/>
</dbReference>
<keyword evidence="18 27" id="KW-0472">Membrane</keyword>
<dbReference type="SUPFAM" id="SSF52047">
    <property type="entry name" value="RNI-like"/>
    <property type="match status" value="1"/>
</dbReference>
<dbReference type="SUPFAM" id="SSF56112">
    <property type="entry name" value="Protein kinase-like (PK-like)"/>
    <property type="match status" value="1"/>
</dbReference>
<keyword evidence="8" id="KW-0597">Phosphoprotein</keyword>
<evidence type="ECO:0000256" key="15">
    <source>
        <dbReference type="ARBA" id="ARBA00022777"/>
    </source>
</evidence>
<feature type="binding site" evidence="26">
    <location>
        <position position="738"/>
    </location>
    <ligand>
        <name>ATP</name>
        <dbReference type="ChEBI" id="CHEBI:30616"/>
    </ligand>
</feature>
<dbReference type="PROSITE" id="PS00107">
    <property type="entry name" value="PROTEIN_KINASE_ATP"/>
    <property type="match status" value="1"/>
</dbReference>
<dbReference type="Pfam" id="PF08263">
    <property type="entry name" value="LRRNT_2"/>
    <property type="match status" value="1"/>
</dbReference>
<evidence type="ECO:0000256" key="8">
    <source>
        <dbReference type="ARBA" id="ARBA00022553"/>
    </source>
</evidence>
<evidence type="ECO:0000256" key="28">
    <source>
        <dbReference type="SAM" id="SignalP"/>
    </source>
</evidence>
<evidence type="ECO:0000256" key="3">
    <source>
        <dbReference type="ARBA" id="ARBA00004479"/>
    </source>
</evidence>
<keyword evidence="13" id="KW-0677">Repeat</keyword>
<keyword evidence="16 26" id="KW-0067">ATP-binding</keyword>
<keyword evidence="7" id="KW-0723">Serine/threonine-protein kinase</keyword>
<comment type="function">
    <text evidence="24">The processed protein kinase Xa21 chain released by protein cleavage after X.oryzae pv. oryzae protein Ax21 detection translocates into the nucleus where it can bind and regulate WRKY62, a transcription factor. Confers resistance to the bacterial pathogen X.oryzae pv. oryzae (Xoo).</text>
</comment>
<evidence type="ECO:0000256" key="16">
    <source>
        <dbReference type="ARBA" id="ARBA00022840"/>
    </source>
</evidence>
<protein>
    <recommendedName>
        <fullName evidence="25">Receptor kinase-like protein Xa21</fullName>
        <ecNumber evidence="5">2.7.11.1</ecNumber>
    </recommendedName>
</protein>
<comment type="subcellular location">
    <subcellularLocation>
        <location evidence="1">Cell membrane</location>
        <topology evidence="1">Single-pass membrane protein</topology>
    </subcellularLocation>
    <subcellularLocation>
        <location evidence="2">Endoplasmic reticulum membrane</location>
        <topology evidence="2">Single-pass membrane protein</topology>
    </subcellularLocation>
    <subcellularLocation>
        <location evidence="3">Membrane</location>
        <topology evidence="3">Single-pass type I membrane protein</topology>
    </subcellularLocation>
</comment>
<dbReference type="GO" id="GO:0005524">
    <property type="term" value="F:ATP binding"/>
    <property type="evidence" value="ECO:0007669"/>
    <property type="project" value="UniProtKB-UniRule"/>
</dbReference>
<keyword evidence="20" id="KW-0325">Glycoprotein</keyword>
<keyword evidence="6" id="KW-1003">Cell membrane</keyword>
<dbReference type="FunFam" id="3.80.10.10:FF:000095">
    <property type="entry name" value="LRR receptor-like serine/threonine-protein kinase GSO1"/>
    <property type="match status" value="1"/>
</dbReference>
<evidence type="ECO:0000256" key="19">
    <source>
        <dbReference type="ARBA" id="ARBA00023170"/>
    </source>
</evidence>
<dbReference type="SMART" id="SM00220">
    <property type="entry name" value="S_TKc"/>
    <property type="match status" value="1"/>
</dbReference>
<dbReference type="Gene3D" id="3.30.200.20">
    <property type="entry name" value="Phosphorylase Kinase, domain 1"/>
    <property type="match status" value="1"/>
</dbReference>
<dbReference type="FunFam" id="1.10.510.10:FF:000358">
    <property type="entry name" value="Putative leucine-rich repeat receptor-like serine/threonine-protein kinase"/>
    <property type="match status" value="1"/>
</dbReference>
<dbReference type="InterPro" id="IPR017441">
    <property type="entry name" value="Protein_kinase_ATP_BS"/>
</dbReference>
<evidence type="ECO:0000256" key="4">
    <source>
        <dbReference type="ARBA" id="ARBA00008684"/>
    </source>
</evidence>
<evidence type="ECO:0000256" key="13">
    <source>
        <dbReference type="ARBA" id="ARBA00022737"/>
    </source>
</evidence>
<keyword evidence="11 27" id="KW-0812">Transmembrane</keyword>
<dbReference type="GO" id="GO:0004674">
    <property type="term" value="F:protein serine/threonine kinase activity"/>
    <property type="evidence" value="ECO:0007669"/>
    <property type="project" value="UniProtKB-KW"/>
</dbReference>
<keyword evidence="31" id="KW-1185">Reference proteome</keyword>
<dbReference type="PROSITE" id="PS50011">
    <property type="entry name" value="PROTEIN_KINASE_DOM"/>
    <property type="match status" value="1"/>
</dbReference>
<dbReference type="SMR" id="A0A8T3BXU1"/>
<dbReference type="PROSITE" id="PS00108">
    <property type="entry name" value="PROTEIN_KINASE_ST"/>
    <property type="match status" value="1"/>
</dbReference>
<comment type="function">
    <text evidence="23">Receptor kinase that detects X.oryzae pv. oryzae protein Ax21 to promote innate immunity. Following X.oryzae pv. oryzae protein Ax21 detection, undergoes cleavage, releasing the processed protein kinase Xa21 chain.</text>
</comment>
<dbReference type="InterPro" id="IPR013210">
    <property type="entry name" value="LRR_N_plant-typ"/>
</dbReference>
<evidence type="ECO:0000259" key="29">
    <source>
        <dbReference type="PROSITE" id="PS50011"/>
    </source>
</evidence>
<dbReference type="AlphaFoldDB" id="A0A8T3BXU1"/>
<keyword evidence="10" id="KW-0808">Transferase</keyword>
<evidence type="ECO:0000313" key="30">
    <source>
        <dbReference type="EMBL" id="KAI0524069.1"/>
    </source>
</evidence>
<dbReference type="Pfam" id="PF00560">
    <property type="entry name" value="LRR_1"/>
    <property type="match status" value="6"/>
</dbReference>
<evidence type="ECO:0000256" key="17">
    <source>
        <dbReference type="ARBA" id="ARBA00022989"/>
    </source>
</evidence>
<sequence>MDLITPSFFFFFFFFFFLCNSSPSHSPQTTASTDQLALLHFKSLLTDPTNSLSSWNSSLHFCQWQGVNCSITGRVTRLELISLQLAGPISPSICNLTFLESLVLFDNNLIGAIPVEIDRLSNLVNLTLKLNYLTGEIPASIVRCLNMQFVHLRSNLLTGEIPREIGLMSNLRGINLWGNNITGTIPVSMGNISSLKFIDFAENMLVGTIPESIGRLANLQILQMEGNKFTGELPPSFFNLSSLTSVYLGFNNLEGTLPSSMFVTLPYIENFLLSSNHFHGSIPASVSNASYLIELDLSGNGFSGIIPSKLGNSQYLWWVEISSNQLEANEVSDWDFMESLTNCSYLETLELLDNKLGGVLPTSLANLSSGITVLSIAQNQIAGNLPAEIGNLVNLTTFEAYDNLLTGSLPPSIGRLKSLHRLNLQGNKFNGQIPDSLSNIIELNQLYLQNNMFGGSIPASFGKLENLQELDLSWNRFSGEIPKEVLSLQSLSVHLDLSNNLLTGSLPAEIGKLKSLNWFATANNKLSGEIPSSLGNCMSIEYLFLQGNSFQGAIPQSLSFLKGLRELDLSRNNLDQNIPMFLENFKVLQLLNLSFNELKGEVPANGVFKNSTAVSLYGNKQLCGGDNKLHLPLCDHEHSSSSNGKKHLKLALKIVIPVIGILLCLTFGIFIFIILCRSKRMQKKLSFNPVEGQFRRTSYAELLKATDQFSSSSLIGVGSFGSVYKGIIEPGETIVAVKVLNLEREGALKSFMAECKALRDIRHRNLVKILTVCSSIDFSGNSFIALVLQYMPNGSLDQWLHQGGSIAKTNMLSFLQRLSIAIDVASALDYLHNLGFAPIVHCDLKPSNVLLDEEMRAHLGDFGLAKILLDIDENQAASIGIKGTIGYVPPEYGMGSKSSPQGDVYSYGIMLLELFTGRRPTDEIFKHDLSLRDYAESSDIDNLVEIIDPLLISEAQNRVQDSRFDILEELKCLDSVIKIGLLCSLDNPKQRMEVVDVINQLNVIRKTLENILNL</sequence>
<dbReference type="InterPro" id="IPR032675">
    <property type="entry name" value="LRR_dom_sf"/>
</dbReference>
<evidence type="ECO:0000256" key="25">
    <source>
        <dbReference type="ARBA" id="ARBA00072040"/>
    </source>
</evidence>
<comment type="catalytic activity">
    <reaction evidence="21">
        <text>L-threonyl-[protein] + ATP = O-phospho-L-threonyl-[protein] + ADP + H(+)</text>
        <dbReference type="Rhea" id="RHEA:46608"/>
        <dbReference type="Rhea" id="RHEA-COMP:11060"/>
        <dbReference type="Rhea" id="RHEA-COMP:11605"/>
        <dbReference type="ChEBI" id="CHEBI:15378"/>
        <dbReference type="ChEBI" id="CHEBI:30013"/>
        <dbReference type="ChEBI" id="CHEBI:30616"/>
        <dbReference type="ChEBI" id="CHEBI:61977"/>
        <dbReference type="ChEBI" id="CHEBI:456216"/>
        <dbReference type="EC" id="2.7.11.1"/>
    </reaction>
</comment>
<dbReference type="InterPro" id="IPR051809">
    <property type="entry name" value="Plant_receptor-like_S/T_kinase"/>
</dbReference>
<evidence type="ECO:0000256" key="14">
    <source>
        <dbReference type="ARBA" id="ARBA00022741"/>
    </source>
</evidence>
<dbReference type="Pfam" id="PF13855">
    <property type="entry name" value="LRR_8"/>
    <property type="match status" value="1"/>
</dbReference>
<feature type="transmembrane region" description="Helical" evidence="27">
    <location>
        <begin position="650"/>
        <end position="675"/>
    </location>
</feature>
<dbReference type="InterPro" id="IPR008271">
    <property type="entry name" value="Ser/Thr_kinase_AS"/>
</dbReference>
<dbReference type="InterPro" id="IPR000719">
    <property type="entry name" value="Prot_kinase_dom"/>
</dbReference>
<feature type="signal peptide" evidence="28">
    <location>
        <begin position="1"/>
        <end position="21"/>
    </location>
</feature>
<dbReference type="Pfam" id="PF00069">
    <property type="entry name" value="Pkinase"/>
    <property type="match status" value="1"/>
</dbReference>
<dbReference type="SUPFAM" id="SSF52058">
    <property type="entry name" value="L domain-like"/>
    <property type="match status" value="1"/>
</dbReference>
<accession>A0A8T3BXU1</accession>
<evidence type="ECO:0000256" key="9">
    <source>
        <dbReference type="ARBA" id="ARBA00022614"/>
    </source>
</evidence>
<evidence type="ECO:0000256" key="24">
    <source>
        <dbReference type="ARBA" id="ARBA00056628"/>
    </source>
</evidence>
<gene>
    <name evidence="30" type="ORF">KFK09_003433</name>
</gene>
<dbReference type="EMBL" id="JAGYWB010000004">
    <property type="protein sequence ID" value="KAI0524069.1"/>
    <property type="molecule type" value="Genomic_DNA"/>
</dbReference>
<organism evidence="30 31">
    <name type="scientific">Dendrobium nobile</name>
    <name type="common">Orchid</name>
    <dbReference type="NCBI Taxonomy" id="94219"/>
    <lineage>
        <taxon>Eukaryota</taxon>
        <taxon>Viridiplantae</taxon>
        <taxon>Streptophyta</taxon>
        <taxon>Embryophyta</taxon>
        <taxon>Tracheophyta</taxon>
        <taxon>Spermatophyta</taxon>
        <taxon>Magnoliopsida</taxon>
        <taxon>Liliopsida</taxon>
        <taxon>Asparagales</taxon>
        <taxon>Orchidaceae</taxon>
        <taxon>Epidendroideae</taxon>
        <taxon>Malaxideae</taxon>
        <taxon>Dendrobiinae</taxon>
        <taxon>Dendrobium</taxon>
    </lineage>
</organism>
<evidence type="ECO:0000256" key="22">
    <source>
        <dbReference type="ARBA" id="ARBA00048679"/>
    </source>
</evidence>
<name>A0A8T3BXU1_DENNO</name>
<dbReference type="PANTHER" id="PTHR27008:SF596">
    <property type="entry name" value="OS02G0215500 PROTEIN"/>
    <property type="match status" value="1"/>
</dbReference>
<dbReference type="GO" id="GO:0005789">
    <property type="term" value="C:endoplasmic reticulum membrane"/>
    <property type="evidence" value="ECO:0007669"/>
    <property type="project" value="UniProtKB-SubCell"/>
</dbReference>
<evidence type="ECO:0000256" key="26">
    <source>
        <dbReference type="PROSITE-ProRule" id="PRU10141"/>
    </source>
</evidence>
<comment type="catalytic activity">
    <reaction evidence="22">
        <text>L-seryl-[protein] + ATP = O-phospho-L-seryl-[protein] + ADP + H(+)</text>
        <dbReference type="Rhea" id="RHEA:17989"/>
        <dbReference type="Rhea" id="RHEA-COMP:9863"/>
        <dbReference type="Rhea" id="RHEA-COMP:11604"/>
        <dbReference type="ChEBI" id="CHEBI:15378"/>
        <dbReference type="ChEBI" id="CHEBI:29999"/>
        <dbReference type="ChEBI" id="CHEBI:30616"/>
        <dbReference type="ChEBI" id="CHEBI:83421"/>
        <dbReference type="ChEBI" id="CHEBI:456216"/>
        <dbReference type="EC" id="2.7.11.1"/>
    </reaction>
</comment>
<evidence type="ECO:0000256" key="11">
    <source>
        <dbReference type="ARBA" id="ARBA00022692"/>
    </source>
</evidence>
<evidence type="ECO:0000256" key="12">
    <source>
        <dbReference type="ARBA" id="ARBA00022729"/>
    </source>
</evidence>
<feature type="chain" id="PRO_5035926561" description="Receptor kinase-like protein Xa21" evidence="28">
    <location>
        <begin position="22"/>
        <end position="1014"/>
    </location>
</feature>
<keyword evidence="12 28" id="KW-0732">Signal</keyword>
<dbReference type="EC" id="2.7.11.1" evidence="5"/>
<dbReference type="OrthoDB" id="676979at2759"/>
<evidence type="ECO:0000256" key="7">
    <source>
        <dbReference type="ARBA" id="ARBA00022527"/>
    </source>
</evidence>
<evidence type="ECO:0000313" key="31">
    <source>
        <dbReference type="Proteomes" id="UP000829196"/>
    </source>
</evidence>
<dbReference type="GO" id="GO:0005886">
    <property type="term" value="C:plasma membrane"/>
    <property type="evidence" value="ECO:0007669"/>
    <property type="project" value="UniProtKB-SubCell"/>
</dbReference>
<dbReference type="FunFam" id="3.30.200.20:FF:000432">
    <property type="entry name" value="LRR receptor-like serine/threonine-protein kinase EFR"/>
    <property type="match status" value="1"/>
</dbReference>
<keyword evidence="19" id="KW-0675">Receptor</keyword>
<dbReference type="Gene3D" id="3.80.10.10">
    <property type="entry name" value="Ribonuclease Inhibitor"/>
    <property type="match status" value="3"/>
</dbReference>